<organism evidence="3 4">
    <name type="scientific">Candidatus Limivivens intestinipullorum</name>
    <dbReference type="NCBI Taxonomy" id="2840858"/>
    <lineage>
        <taxon>Bacteria</taxon>
        <taxon>Bacillati</taxon>
        <taxon>Bacillota</taxon>
        <taxon>Clostridia</taxon>
        <taxon>Lachnospirales</taxon>
        <taxon>Lachnospiraceae</taxon>
        <taxon>Lachnospiraceae incertae sedis</taxon>
        <taxon>Candidatus Limivivens</taxon>
    </lineage>
</organism>
<feature type="region of interest" description="Disordered" evidence="1">
    <location>
        <begin position="41"/>
        <end position="61"/>
    </location>
</feature>
<protein>
    <submittedName>
        <fullName evidence="3">Uncharacterized protein</fullName>
    </submittedName>
</protein>
<feature type="transmembrane region" description="Helical" evidence="2">
    <location>
        <begin position="6"/>
        <end position="27"/>
    </location>
</feature>
<dbReference type="Proteomes" id="UP000823935">
    <property type="component" value="Unassembled WGS sequence"/>
</dbReference>
<proteinExistence type="predicted"/>
<accession>A0A9D1ERB4</accession>
<keyword evidence="2" id="KW-0812">Transmembrane</keyword>
<gene>
    <name evidence="3" type="ORF">IAB44_04775</name>
</gene>
<comment type="caution">
    <text evidence="3">The sequence shown here is derived from an EMBL/GenBank/DDBJ whole genome shotgun (WGS) entry which is preliminary data.</text>
</comment>
<dbReference type="EMBL" id="DVIQ01000024">
    <property type="protein sequence ID" value="HIS30852.1"/>
    <property type="molecule type" value="Genomic_DNA"/>
</dbReference>
<name>A0A9D1ERB4_9FIRM</name>
<evidence type="ECO:0000313" key="3">
    <source>
        <dbReference type="EMBL" id="HIS30852.1"/>
    </source>
</evidence>
<keyword evidence="2" id="KW-0472">Membrane</keyword>
<evidence type="ECO:0000313" key="4">
    <source>
        <dbReference type="Proteomes" id="UP000823935"/>
    </source>
</evidence>
<feature type="compositionally biased region" description="Basic and acidic residues" evidence="1">
    <location>
        <begin position="47"/>
        <end position="61"/>
    </location>
</feature>
<reference evidence="3" key="1">
    <citation type="submission" date="2020-10" db="EMBL/GenBank/DDBJ databases">
        <authorList>
            <person name="Gilroy R."/>
        </authorList>
    </citation>
    <scope>NUCLEOTIDE SEQUENCE</scope>
    <source>
        <strain evidence="3">CHK190-19873</strain>
    </source>
</reference>
<evidence type="ECO:0000256" key="2">
    <source>
        <dbReference type="SAM" id="Phobius"/>
    </source>
</evidence>
<reference evidence="3" key="2">
    <citation type="journal article" date="2021" name="PeerJ">
        <title>Extensive microbial diversity within the chicken gut microbiome revealed by metagenomics and culture.</title>
        <authorList>
            <person name="Gilroy R."/>
            <person name="Ravi A."/>
            <person name="Getino M."/>
            <person name="Pursley I."/>
            <person name="Horton D.L."/>
            <person name="Alikhan N.F."/>
            <person name="Baker D."/>
            <person name="Gharbi K."/>
            <person name="Hall N."/>
            <person name="Watson M."/>
            <person name="Adriaenssens E.M."/>
            <person name="Foster-Nyarko E."/>
            <person name="Jarju S."/>
            <person name="Secka A."/>
            <person name="Antonio M."/>
            <person name="Oren A."/>
            <person name="Chaudhuri R.R."/>
            <person name="La Ragione R."/>
            <person name="Hildebrand F."/>
            <person name="Pallen M.J."/>
        </authorList>
    </citation>
    <scope>NUCLEOTIDE SEQUENCE</scope>
    <source>
        <strain evidence="3">CHK190-19873</strain>
    </source>
</reference>
<sequence>MKWIDSLVIILMVFAMLFLCLILYSVVRVASKISRNEENNPYAIKAQTEDESRGIKEDNHE</sequence>
<dbReference type="AlphaFoldDB" id="A0A9D1ERB4"/>
<keyword evidence="2" id="KW-1133">Transmembrane helix</keyword>
<evidence type="ECO:0000256" key="1">
    <source>
        <dbReference type="SAM" id="MobiDB-lite"/>
    </source>
</evidence>